<dbReference type="AlphaFoldDB" id="A0A0E0ETP5"/>
<dbReference type="EnsemblPlants" id="OMERI09G11830.1">
    <property type="protein sequence ID" value="OMERI09G11830.1"/>
    <property type="gene ID" value="OMERI09G11830"/>
</dbReference>
<protein>
    <submittedName>
        <fullName evidence="1">Uncharacterized protein</fullName>
    </submittedName>
</protein>
<dbReference type="Gramene" id="OMERI09G11830.1">
    <property type="protein sequence ID" value="OMERI09G11830.1"/>
    <property type="gene ID" value="OMERI09G11830"/>
</dbReference>
<dbReference type="PROSITE" id="PS51257">
    <property type="entry name" value="PROKAR_LIPOPROTEIN"/>
    <property type="match status" value="1"/>
</dbReference>
<sequence length="74" mass="8177">MKRQLPWEQSGSIKEFGSVASACQPPLWLLLACFPCHLAPFICCSELRAGDGGSVLQSSEAATRMRQRQRVRAL</sequence>
<evidence type="ECO:0000313" key="2">
    <source>
        <dbReference type="Proteomes" id="UP000008021"/>
    </source>
</evidence>
<dbReference type="Proteomes" id="UP000008021">
    <property type="component" value="Chromosome 9"/>
</dbReference>
<evidence type="ECO:0000313" key="1">
    <source>
        <dbReference type="EnsemblPlants" id="OMERI09G11830.1"/>
    </source>
</evidence>
<reference evidence="1" key="2">
    <citation type="submission" date="2018-05" db="EMBL/GenBank/DDBJ databases">
        <title>OmerRS3 (Oryza meridionalis Reference Sequence Version 3).</title>
        <authorList>
            <person name="Zhang J."/>
            <person name="Kudrna D."/>
            <person name="Lee S."/>
            <person name="Talag J."/>
            <person name="Welchert J."/>
            <person name="Wing R.A."/>
        </authorList>
    </citation>
    <scope>NUCLEOTIDE SEQUENCE [LARGE SCALE GENOMIC DNA]</scope>
    <source>
        <strain evidence="1">cv. OR44</strain>
    </source>
</reference>
<dbReference type="HOGENOM" id="CLU_2691968_0_0_1"/>
<name>A0A0E0ETP5_9ORYZ</name>
<accession>A0A0E0ETP5</accession>
<reference evidence="1" key="1">
    <citation type="submission" date="2015-04" db="UniProtKB">
        <authorList>
            <consortium name="EnsemblPlants"/>
        </authorList>
    </citation>
    <scope>IDENTIFICATION</scope>
</reference>
<proteinExistence type="predicted"/>
<keyword evidence="2" id="KW-1185">Reference proteome</keyword>
<organism evidence="1">
    <name type="scientific">Oryza meridionalis</name>
    <dbReference type="NCBI Taxonomy" id="40149"/>
    <lineage>
        <taxon>Eukaryota</taxon>
        <taxon>Viridiplantae</taxon>
        <taxon>Streptophyta</taxon>
        <taxon>Embryophyta</taxon>
        <taxon>Tracheophyta</taxon>
        <taxon>Spermatophyta</taxon>
        <taxon>Magnoliopsida</taxon>
        <taxon>Liliopsida</taxon>
        <taxon>Poales</taxon>
        <taxon>Poaceae</taxon>
        <taxon>BOP clade</taxon>
        <taxon>Oryzoideae</taxon>
        <taxon>Oryzeae</taxon>
        <taxon>Oryzinae</taxon>
        <taxon>Oryza</taxon>
    </lineage>
</organism>